<dbReference type="RefSeq" id="WP_011466709.1">
    <property type="nucleotide sequence ID" value="NZ_CP123764.1"/>
</dbReference>
<comment type="catalytic activity">
    <reaction evidence="5 11">
        <text>urea + 2 H2O + H(+) = hydrogencarbonate + 2 NH4(+)</text>
        <dbReference type="Rhea" id="RHEA:20557"/>
        <dbReference type="ChEBI" id="CHEBI:15377"/>
        <dbReference type="ChEBI" id="CHEBI:15378"/>
        <dbReference type="ChEBI" id="CHEBI:16199"/>
        <dbReference type="ChEBI" id="CHEBI:17544"/>
        <dbReference type="ChEBI" id="CHEBI:28938"/>
        <dbReference type="EC" id="3.5.1.5"/>
    </reaction>
</comment>
<dbReference type="Proteomes" id="UP001169760">
    <property type="component" value="Unassembled WGS sequence"/>
</dbReference>
<feature type="binding site" evidence="5 10">
    <location>
        <position position="219"/>
    </location>
    <ligand>
        <name>substrate</name>
    </ligand>
</feature>
<feature type="binding site" evidence="5 8">
    <location>
        <position position="360"/>
    </location>
    <ligand>
        <name>Ni(2+)</name>
        <dbReference type="ChEBI" id="CHEBI:49786"/>
        <label>1</label>
    </ligand>
</feature>
<dbReference type="NCBIfam" id="NF009686">
    <property type="entry name" value="PRK13207.1"/>
    <property type="match status" value="1"/>
</dbReference>
<feature type="active site" description="Proton donor" evidence="5 9">
    <location>
        <position position="320"/>
    </location>
</feature>
<dbReference type="Gene3D" id="3.20.20.140">
    <property type="entry name" value="Metal-dependent hydrolases"/>
    <property type="match status" value="1"/>
</dbReference>
<feature type="binding site" evidence="5 8">
    <location>
        <position position="134"/>
    </location>
    <ligand>
        <name>Ni(2+)</name>
        <dbReference type="ChEBI" id="CHEBI:49786"/>
        <label>1</label>
    </ligand>
</feature>
<dbReference type="CDD" id="cd00375">
    <property type="entry name" value="Urease_alpha"/>
    <property type="match status" value="1"/>
</dbReference>
<evidence type="ECO:0000256" key="3">
    <source>
        <dbReference type="ARBA" id="ARBA00022723"/>
    </source>
</evidence>
<reference evidence="14" key="1">
    <citation type="submission" date="2023-07" db="EMBL/GenBank/DDBJ databases">
        <title>Genome content predicts the carbon catabolic preferences of heterotrophic bacteria.</title>
        <authorList>
            <person name="Gralka M."/>
        </authorList>
    </citation>
    <scope>NUCLEOTIDE SEQUENCE</scope>
    <source>
        <strain evidence="14">I3M17_2</strain>
    </source>
</reference>
<evidence type="ECO:0000256" key="8">
    <source>
        <dbReference type="PIRSR" id="PIRSR611612-51"/>
    </source>
</evidence>
<evidence type="ECO:0000256" key="2">
    <source>
        <dbReference type="ARBA" id="ARBA00022596"/>
    </source>
</evidence>
<keyword evidence="5 10" id="KW-0963">Cytoplasm</keyword>
<sequence length="568" mass="60859">MSKISRRAYADMYGPTVGDKVRLADTALWIQVEKDFTIYGEEVKFGGGKVIRDGMGQSQATSDKTPDTVITNALILDHWGIVKADVAIKNGRISAIGKAGNPDIQPGVTIIVGPCTEVIAGEGQILTAGAIDSHIHFICPQQIDEALMSGTTTMIGGGTGPATGTNATTCTPGKWHIGKMLQAGESFAMNLGFLGKGNASLPGGLNEQLEAGALGLKLHEDWGTTPASIDNCLTVAENYDVQVAIHTDTLNESGFVEDTLAAFKGRTIHTYHTEGAGGGHAPDIIKACGSSNVLPSSTNPTRPYTVNTVDEHLDMLMVCHHLDPNIPEDVAFADSRIRKETIAAEDILHDLGAFSMIASDSQAMGRVGEVICRTWQTAHKMKVQRGLLPEDEGTGADNFRAKRYIAKYTINPALAHGVAHEVGSIEVGKLADIILWKPAFFGVKPSLIIKGGAIAAAPMGDPNASIPTPQPVHYRKMFGAYGQACKQTSVSFVSQAAIDASISDYFQLERRLVAVKNCRSVTKADMVHNAYQPHMEVDPETYEVRADGQLLTCEPAEELPMAQRYFLF</sequence>
<comment type="subunit">
    <text evidence="5">Heterotrimer of UreA (gamma), UreB (beta) and UreC (alpha) subunits. Three heterotrimers associate to form the active enzyme.</text>
</comment>
<dbReference type="GO" id="GO:0009039">
    <property type="term" value="F:urease activity"/>
    <property type="evidence" value="ECO:0007669"/>
    <property type="project" value="UniProtKB-UniRule"/>
</dbReference>
<evidence type="ECO:0000256" key="10">
    <source>
        <dbReference type="PROSITE-ProRule" id="PRU00700"/>
    </source>
</evidence>
<evidence type="ECO:0000256" key="1">
    <source>
        <dbReference type="ARBA" id="ARBA00004897"/>
    </source>
</evidence>
<feature type="binding site" description="via carbamate group" evidence="5 8">
    <location>
        <position position="217"/>
    </location>
    <ligand>
        <name>Ni(2+)</name>
        <dbReference type="ChEBI" id="CHEBI:49786"/>
        <label>1</label>
    </ligand>
</feature>
<dbReference type="Pfam" id="PF00449">
    <property type="entry name" value="Urease_alpha"/>
    <property type="match status" value="1"/>
</dbReference>
<dbReference type="PROSITE" id="PS51368">
    <property type="entry name" value="UREASE_3"/>
    <property type="match status" value="1"/>
</dbReference>
<evidence type="ECO:0000256" key="5">
    <source>
        <dbReference type="HAMAP-Rule" id="MF_01953"/>
    </source>
</evidence>
<dbReference type="GO" id="GO:0005737">
    <property type="term" value="C:cytoplasm"/>
    <property type="evidence" value="ECO:0007669"/>
    <property type="project" value="UniProtKB-SubCell"/>
</dbReference>
<dbReference type="NCBIfam" id="TIGR01792">
    <property type="entry name" value="urease_alph"/>
    <property type="match status" value="1"/>
</dbReference>
<comment type="PTM">
    <text evidence="7">Carbamylation allows a single lysine to coordinate two nickel ions.</text>
</comment>
<keyword evidence="3 5" id="KW-0479">Metal-binding</keyword>
<dbReference type="InterPro" id="IPR005848">
    <property type="entry name" value="Urease_asu"/>
</dbReference>
<dbReference type="Pfam" id="PF01979">
    <property type="entry name" value="Amidohydro_1"/>
    <property type="match status" value="1"/>
</dbReference>
<dbReference type="InterPro" id="IPR011612">
    <property type="entry name" value="Urease_alpha_N_dom"/>
</dbReference>
<dbReference type="SUPFAM" id="SSF51556">
    <property type="entry name" value="Metallo-dependent hydrolases"/>
    <property type="match status" value="1"/>
</dbReference>
<dbReference type="Gene3D" id="2.30.40.10">
    <property type="entry name" value="Urease, subunit C, domain 1"/>
    <property type="match status" value="1"/>
</dbReference>
<dbReference type="InterPro" id="IPR029754">
    <property type="entry name" value="Urease_Ni-bd"/>
</dbReference>
<name>A0AAW7X7M7_9GAMM</name>
<comment type="PTM">
    <text evidence="5">Carboxylation allows a single lysine to coordinate two nickel ions.</text>
</comment>
<keyword evidence="4 5" id="KW-0378">Hydrolase</keyword>
<dbReference type="InterPro" id="IPR017951">
    <property type="entry name" value="Urease_asu_c"/>
</dbReference>
<dbReference type="SUPFAM" id="SSF51338">
    <property type="entry name" value="Composite domain of metallo-dependent hydrolases"/>
    <property type="match status" value="2"/>
</dbReference>
<dbReference type="HAMAP" id="MF_01953">
    <property type="entry name" value="Urease_alpha"/>
    <property type="match status" value="1"/>
</dbReference>
<feature type="modified residue" description="N6-carboxylysine" evidence="5 7">
    <location>
        <position position="217"/>
    </location>
</feature>
<dbReference type="InterPro" id="IPR050112">
    <property type="entry name" value="Urease_alpha_subunit"/>
</dbReference>
<dbReference type="NCBIfam" id="NF009685">
    <property type="entry name" value="PRK13206.1"/>
    <property type="match status" value="1"/>
</dbReference>
<dbReference type="InterPro" id="IPR006680">
    <property type="entry name" value="Amidohydro-rel"/>
</dbReference>
<gene>
    <name evidence="5 14" type="primary">ureC</name>
    <name evidence="14" type="ORF">Q4521_12485</name>
</gene>
<dbReference type="InterPro" id="IPR017950">
    <property type="entry name" value="Urease_AS"/>
</dbReference>
<evidence type="ECO:0000259" key="13">
    <source>
        <dbReference type="PROSITE" id="PS51368"/>
    </source>
</evidence>
<keyword evidence="2 5" id="KW-0533">Nickel</keyword>
<evidence type="ECO:0000256" key="6">
    <source>
        <dbReference type="NCBIfam" id="TIGR01792"/>
    </source>
</evidence>
<feature type="binding site" evidence="5 8">
    <location>
        <position position="272"/>
    </location>
    <ligand>
        <name>Ni(2+)</name>
        <dbReference type="ChEBI" id="CHEBI:49786"/>
        <label>2</label>
    </ligand>
</feature>
<evidence type="ECO:0000256" key="7">
    <source>
        <dbReference type="PIRSR" id="PIRSR611612-50"/>
    </source>
</evidence>
<evidence type="ECO:0000256" key="11">
    <source>
        <dbReference type="RuleBase" id="RU000510"/>
    </source>
</evidence>
<comment type="pathway">
    <text evidence="1 5">Nitrogen metabolism; urea degradation; CO(2) and NH(3) from urea (urease route): step 1/1.</text>
</comment>
<comment type="caution">
    <text evidence="14">The sequence shown here is derived from an EMBL/GenBank/DDBJ whole genome shotgun (WGS) entry which is preliminary data.</text>
</comment>
<organism evidence="14 15">
    <name type="scientific">Saccharophagus degradans</name>
    <dbReference type="NCBI Taxonomy" id="86304"/>
    <lineage>
        <taxon>Bacteria</taxon>
        <taxon>Pseudomonadati</taxon>
        <taxon>Pseudomonadota</taxon>
        <taxon>Gammaproteobacteria</taxon>
        <taxon>Cellvibrionales</taxon>
        <taxon>Cellvibrionaceae</taxon>
        <taxon>Saccharophagus</taxon>
    </lineage>
</organism>
<evidence type="ECO:0000313" key="14">
    <source>
        <dbReference type="EMBL" id="MDO6423290.1"/>
    </source>
</evidence>
<dbReference type="PROSITE" id="PS01120">
    <property type="entry name" value="UREASE_1"/>
    <property type="match status" value="1"/>
</dbReference>
<evidence type="ECO:0000256" key="4">
    <source>
        <dbReference type="ARBA" id="ARBA00022801"/>
    </source>
</evidence>
<dbReference type="PANTHER" id="PTHR43440:SF1">
    <property type="entry name" value="UREASE"/>
    <property type="match status" value="1"/>
</dbReference>
<accession>A0AAW7X7M7</accession>
<evidence type="ECO:0000256" key="12">
    <source>
        <dbReference type="RuleBase" id="RU004158"/>
    </source>
</evidence>
<proteinExistence type="inferred from homology"/>
<feature type="domain" description="Urease" evidence="13">
    <location>
        <begin position="129"/>
        <end position="568"/>
    </location>
</feature>
<dbReference type="InterPro" id="IPR032466">
    <property type="entry name" value="Metal_Hydrolase"/>
</dbReference>
<comment type="similarity">
    <text evidence="5 12">Belongs to the metallo-dependent hydrolases superfamily. Urease alpha subunit family.</text>
</comment>
<feature type="binding site" evidence="5 8">
    <location>
        <position position="136"/>
    </location>
    <ligand>
        <name>Ni(2+)</name>
        <dbReference type="ChEBI" id="CHEBI:49786"/>
        <label>1</label>
    </ligand>
</feature>
<dbReference type="PROSITE" id="PS00145">
    <property type="entry name" value="UREASE_2"/>
    <property type="match status" value="1"/>
</dbReference>
<evidence type="ECO:0000313" key="15">
    <source>
        <dbReference type="Proteomes" id="UP001169760"/>
    </source>
</evidence>
<comment type="subcellular location">
    <subcellularLocation>
        <location evidence="5 10">Cytoplasm</location>
    </subcellularLocation>
</comment>
<dbReference type="EMBL" id="JAUOPB010000009">
    <property type="protein sequence ID" value="MDO6423290.1"/>
    <property type="molecule type" value="Genomic_DNA"/>
</dbReference>
<dbReference type="AlphaFoldDB" id="A0AAW7X7M7"/>
<comment type="cofactor">
    <cofactor evidence="5 8 11">
        <name>Ni cation</name>
        <dbReference type="ChEBI" id="CHEBI:25516"/>
    </cofactor>
    <text evidence="5 8 11">Binds 2 nickel ions per subunit.</text>
</comment>
<dbReference type="GO" id="GO:0016151">
    <property type="term" value="F:nickel cation binding"/>
    <property type="evidence" value="ECO:0007669"/>
    <property type="project" value="UniProtKB-UniRule"/>
</dbReference>
<feature type="binding site" evidence="5 8">
    <location>
        <position position="246"/>
    </location>
    <ligand>
        <name>Ni(2+)</name>
        <dbReference type="ChEBI" id="CHEBI:49786"/>
        <label>2</label>
    </ligand>
</feature>
<dbReference type="EC" id="3.5.1.5" evidence="5 6"/>
<dbReference type="GO" id="GO:0043419">
    <property type="term" value="P:urea catabolic process"/>
    <property type="evidence" value="ECO:0007669"/>
    <property type="project" value="UniProtKB-UniRule"/>
</dbReference>
<dbReference type="InterPro" id="IPR011059">
    <property type="entry name" value="Metal-dep_hydrolase_composite"/>
</dbReference>
<dbReference type="GeneID" id="98611927"/>
<evidence type="ECO:0000256" key="9">
    <source>
        <dbReference type="PIRSR" id="PIRSR611612-52"/>
    </source>
</evidence>
<feature type="binding site" description="via carbamate group" evidence="5 8">
    <location>
        <position position="217"/>
    </location>
    <ligand>
        <name>Ni(2+)</name>
        <dbReference type="ChEBI" id="CHEBI:49786"/>
        <label>2</label>
    </ligand>
</feature>
<dbReference type="PRINTS" id="PR01752">
    <property type="entry name" value="UREASE"/>
</dbReference>
<dbReference type="PANTHER" id="PTHR43440">
    <property type="entry name" value="UREASE"/>
    <property type="match status" value="1"/>
</dbReference>
<protein>
    <recommendedName>
        <fullName evidence="5 6">Urease subunit alpha</fullName>
        <ecNumber evidence="5 6">3.5.1.5</ecNumber>
    </recommendedName>
    <alternativeName>
        <fullName evidence="5">Urea amidohydrolase subunit alpha</fullName>
    </alternativeName>
</protein>
<dbReference type="SMR" id="A0AAW7X7M7"/>